<evidence type="ECO:0000256" key="3">
    <source>
        <dbReference type="ARBA" id="ARBA00022801"/>
    </source>
</evidence>
<dbReference type="Gene3D" id="3.20.20.80">
    <property type="entry name" value="Glycosidases"/>
    <property type="match status" value="1"/>
</dbReference>
<feature type="active site" description="Nucleophile" evidence="5">
    <location>
        <position position="322"/>
    </location>
</feature>
<evidence type="ECO:0000256" key="6">
    <source>
        <dbReference type="RuleBase" id="RU003690"/>
    </source>
</evidence>
<dbReference type="InterPro" id="IPR001360">
    <property type="entry name" value="Glyco_hydro_1"/>
</dbReference>
<evidence type="ECO:0000256" key="5">
    <source>
        <dbReference type="PROSITE-ProRule" id="PRU10055"/>
    </source>
</evidence>
<dbReference type="PANTHER" id="PTHR10353">
    <property type="entry name" value="GLYCOSYL HYDROLASE"/>
    <property type="match status" value="1"/>
</dbReference>
<dbReference type="GO" id="GO:0005829">
    <property type="term" value="C:cytosol"/>
    <property type="evidence" value="ECO:0007669"/>
    <property type="project" value="TreeGrafter"/>
</dbReference>
<evidence type="ECO:0000256" key="2">
    <source>
        <dbReference type="ARBA" id="ARBA00012744"/>
    </source>
</evidence>
<dbReference type="GO" id="GO:0016052">
    <property type="term" value="P:carbohydrate catabolic process"/>
    <property type="evidence" value="ECO:0007669"/>
    <property type="project" value="TreeGrafter"/>
</dbReference>
<dbReference type="SUPFAM" id="SSF51445">
    <property type="entry name" value="(Trans)glycosidases"/>
    <property type="match status" value="1"/>
</dbReference>
<dbReference type="PANTHER" id="PTHR10353:SF36">
    <property type="entry name" value="LP05116P"/>
    <property type="match status" value="1"/>
</dbReference>
<organism evidence="7 8">
    <name type="scientific">Acidimicrobiia bacterium BACL6 MAG-120924-bin43</name>
    <dbReference type="NCBI Taxonomy" id="1655583"/>
    <lineage>
        <taxon>Bacteria</taxon>
        <taxon>Bacillati</taxon>
        <taxon>Actinomycetota</taxon>
        <taxon>Acidimicrobiia</taxon>
        <taxon>acIV cluster</taxon>
    </lineage>
</organism>
<comment type="similarity">
    <text evidence="1 6">Belongs to the glycosyl hydrolase 1 family.</text>
</comment>
<evidence type="ECO:0000313" key="7">
    <source>
        <dbReference type="EMBL" id="KRO49568.1"/>
    </source>
</evidence>
<dbReference type="InterPro" id="IPR018120">
    <property type="entry name" value="Glyco_hydro_1_AS"/>
</dbReference>
<dbReference type="EMBL" id="LIBJ01000002">
    <property type="protein sequence ID" value="KRO49568.1"/>
    <property type="molecule type" value="Genomic_DNA"/>
</dbReference>
<dbReference type="Pfam" id="PF00232">
    <property type="entry name" value="Glyco_hydro_1"/>
    <property type="match status" value="2"/>
</dbReference>
<sequence>MTSANTASTSSNPRSFPAGFTWGTATAAHQVEGNNWNNDWWEWEHRVGTSVKEPSGDTCDHYNLYPQDIAMLAKLGFDNYRFSVEWSRIEPEDGEFSQAEINHYRKVLEACHEHNITPVVTLHHFTTPRWVAAQGGWVNDTTADLFARFSEKVAKSLGDGVGKWCTINEPNMVSTIGYLLGEFPPGTKSRESRAKANEVFCQAHIKARDAVKSISSAPLGITLAMQEYTINVDDESHREAAEGKRDMAWDGLEDCFLEAAKGDDYFGVQTYTRERFNQDGRIQPDQDMRTTIMGYEFRPQALEACIRRAWDKTGHVPIIVTENGIATSDDAERIEYVHGALDGVLNCIQDGIDIRGYTYWSLMDNFEWMYGYGPTFGIVAVDWKTQVRTPRPSASWLGRIARGNALLPRNA</sequence>
<evidence type="ECO:0000256" key="1">
    <source>
        <dbReference type="ARBA" id="ARBA00010838"/>
    </source>
</evidence>
<evidence type="ECO:0000313" key="8">
    <source>
        <dbReference type="Proteomes" id="UP000051017"/>
    </source>
</evidence>
<dbReference type="EC" id="3.2.1.21" evidence="2"/>
<evidence type="ECO:0000256" key="4">
    <source>
        <dbReference type="ARBA" id="ARBA00023295"/>
    </source>
</evidence>
<keyword evidence="3" id="KW-0378">Hydrolase</keyword>
<proteinExistence type="inferred from homology"/>
<protein>
    <recommendedName>
        <fullName evidence="2">beta-glucosidase</fullName>
        <ecNumber evidence="2">3.2.1.21</ecNumber>
    </recommendedName>
</protein>
<reference evidence="7 8" key="1">
    <citation type="submission" date="2015-10" db="EMBL/GenBank/DDBJ databases">
        <title>Metagenome-Assembled Genomes uncover a global brackish microbiome.</title>
        <authorList>
            <person name="Hugerth L.W."/>
            <person name="Larsson J."/>
            <person name="Alneberg J."/>
            <person name="Lindh M.V."/>
            <person name="Legrand C."/>
            <person name="Pinhassi J."/>
            <person name="Andersson A.F."/>
        </authorList>
    </citation>
    <scope>NUCLEOTIDE SEQUENCE [LARGE SCALE GENOMIC DNA]</scope>
    <source>
        <strain evidence="7">BACL6 MAG-120924-bin43</strain>
    </source>
</reference>
<dbReference type="PRINTS" id="PR00131">
    <property type="entry name" value="GLHYDRLASE1"/>
</dbReference>
<accession>A0A0R2QKE1</accession>
<dbReference type="AlphaFoldDB" id="A0A0R2QKE1"/>
<comment type="caution">
    <text evidence="7">The sequence shown here is derived from an EMBL/GenBank/DDBJ whole genome shotgun (WGS) entry which is preliminary data.</text>
</comment>
<dbReference type="GO" id="GO:0008422">
    <property type="term" value="F:beta-glucosidase activity"/>
    <property type="evidence" value="ECO:0007669"/>
    <property type="project" value="UniProtKB-EC"/>
</dbReference>
<dbReference type="PROSITE" id="PS00572">
    <property type="entry name" value="GLYCOSYL_HYDROL_F1_1"/>
    <property type="match status" value="1"/>
</dbReference>
<name>A0A0R2QKE1_9ACTN</name>
<gene>
    <name evidence="7" type="ORF">ABR75_08045</name>
</gene>
<dbReference type="Proteomes" id="UP000051017">
    <property type="component" value="Unassembled WGS sequence"/>
</dbReference>
<keyword evidence="4" id="KW-0326">Glycosidase</keyword>
<dbReference type="InterPro" id="IPR017853">
    <property type="entry name" value="GH"/>
</dbReference>